<sequence length="322" mass="34940">MASRARTSRLLPAACLCCLLAACALPGSAAHVPSAVPSATSPTNPSARPVLRPLPDVLNGVTLDDVSALPQLVASLEALPQRPTERIVFDQGEPPSAYTAAVAALQPISYLMAEPVDSSQVAGASLADYHARTAALLAAFGTRIDLWEVGNEINGEWLGSAADVTAKVADSYRQVAAAGGRTAITLYYNPNCSEDTAHQMLPWTRENVPQDLKNGLDYVLVSYYEDNCHHYRPPLSEWNQVFTELAQLFPHARVGFGENGTSERTAPLDQKAEQLTHYYTLPVTAPRYMGGHFWWYYAEDMLPYPPANALWTALSRALTPLS</sequence>
<name>A0A561EZW6_9ACTN</name>
<dbReference type="PROSITE" id="PS51257">
    <property type="entry name" value="PROKAR_LIPOPROTEIN"/>
    <property type="match status" value="1"/>
</dbReference>
<reference evidence="2 3" key="1">
    <citation type="submission" date="2019-06" db="EMBL/GenBank/DDBJ databases">
        <title>Sequencing the genomes of 1000 actinobacteria strains.</title>
        <authorList>
            <person name="Klenk H.-P."/>
        </authorList>
    </citation>
    <scope>NUCLEOTIDE SEQUENCE [LARGE SCALE GENOMIC DNA]</scope>
    <source>
        <strain evidence="2 3">DSM 41649</strain>
    </source>
</reference>
<dbReference type="SUPFAM" id="SSF51445">
    <property type="entry name" value="(Trans)glycosidases"/>
    <property type="match status" value="1"/>
</dbReference>
<dbReference type="AlphaFoldDB" id="A0A561EZW6"/>
<evidence type="ECO:0000256" key="1">
    <source>
        <dbReference type="SAM" id="SignalP"/>
    </source>
</evidence>
<evidence type="ECO:0008006" key="4">
    <source>
        <dbReference type="Google" id="ProtNLM"/>
    </source>
</evidence>
<dbReference type="EMBL" id="VIVR01000001">
    <property type="protein sequence ID" value="TWE21153.1"/>
    <property type="molecule type" value="Genomic_DNA"/>
</dbReference>
<keyword evidence="1" id="KW-0732">Signal</keyword>
<dbReference type="Proteomes" id="UP000318416">
    <property type="component" value="Unassembled WGS sequence"/>
</dbReference>
<proteinExistence type="predicted"/>
<accession>A0A561EZW6</accession>
<feature type="signal peptide" evidence="1">
    <location>
        <begin position="1"/>
        <end position="29"/>
    </location>
</feature>
<feature type="chain" id="PRO_5021772299" description="Transmembrane protein" evidence="1">
    <location>
        <begin position="30"/>
        <end position="322"/>
    </location>
</feature>
<keyword evidence="3" id="KW-1185">Reference proteome</keyword>
<organism evidence="2 3">
    <name type="scientific">Kitasatospora atroaurantiaca</name>
    <dbReference type="NCBI Taxonomy" id="285545"/>
    <lineage>
        <taxon>Bacteria</taxon>
        <taxon>Bacillati</taxon>
        <taxon>Actinomycetota</taxon>
        <taxon>Actinomycetes</taxon>
        <taxon>Kitasatosporales</taxon>
        <taxon>Streptomycetaceae</taxon>
        <taxon>Kitasatospora</taxon>
    </lineage>
</organism>
<gene>
    <name evidence="2" type="ORF">FB465_6320</name>
</gene>
<evidence type="ECO:0000313" key="3">
    <source>
        <dbReference type="Proteomes" id="UP000318416"/>
    </source>
</evidence>
<comment type="caution">
    <text evidence="2">The sequence shown here is derived from an EMBL/GenBank/DDBJ whole genome shotgun (WGS) entry which is preliminary data.</text>
</comment>
<protein>
    <recommendedName>
        <fullName evidence="4">Transmembrane protein</fullName>
    </recommendedName>
</protein>
<dbReference type="InterPro" id="IPR017853">
    <property type="entry name" value="GH"/>
</dbReference>
<evidence type="ECO:0000313" key="2">
    <source>
        <dbReference type="EMBL" id="TWE21153.1"/>
    </source>
</evidence>
<dbReference type="Gene3D" id="3.20.20.80">
    <property type="entry name" value="Glycosidases"/>
    <property type="match status" value="1"/>
</dbReference>